<dbReference type="Gene3D" id="1.25.10.90">
    <property type="match status" value="1"/>
</dbReference>
<proteinExistence type="predicted"/>
<dbReference type="AlphaFoldDB" id="A0A6J6ZB45"/>
<organism evidence="1">
    <name type="scientific">freshwater metagenome</name>
    <dbReference type="NCBI Taxonomy" id="449393"/>
    <lineage>
        <taxon>unclassified sequences</taxon>
        <taxon>metagenomes</taxon>
        <taxon>ecological metagenomes</taxon>
    </lineage>
</organism>
<evidence type="ECO:0000313" key="1">
    <source>
        <dbReference type="EMBL" id="CAB4816796.1"/>
    </source>
</evidence>
<reference evidence="1" key="1">
    <citation type="submission" date="2020-05" db="EMBL/GenBank/DDBJ databases">
        <authorList>
            <person name="Chiriac C."/>
            <person name="Salcher M."/>
            <person name="Ghai R."/>
            <person name="Kavagutti S V."/>
        </authorList>
    </citation>
    <scope>NUCLEOTIDE SEQUENCE</scope>
</reference>
<dbReference type="EMBL" id="CAFAAX010000085">
    <property type="protein sequence ID" value="CAB4816796.1"/>
    <property type="molecule type" value="Genomic_DNA"/>
</dbReference>
<name>A0A6J6ZB45_9ZZZZ</name>
<dbReference type="SUPFAM" id="SSF48371">
    <property type="entry name" value="ARM repeat"/>
    <property type="match status" value="1"/>
</dbReference>
<dbReference type="Pfam" id="PF08713">
    <property type="entry name" value="DNA_alkylation"/>
    <property type="match status" value="1"/>
</dbReference>
<dbReference type="InterPro" id="IPR014825">
    <property type="entry name" value="DNA_alkylation"/>
</dbReference>
<accession>A0A6J6ZB45</accession>
<dbReference type="InterPro" id="IPR016024">
    <property type="entry name" value="ARM-type_fold"/>
</dbReference>
<dbReference type="PANTHER" id="PTHR34070">
    <property type="entry name" value="ARMADILLO-TYPE FOLD"/>
    <property type="match status" value="1"/>
</dbReference>
<dbReference type="PANTHER" id="PTHR34070:SF1">
    <property type="entry name" value="DNA ALKYLATION REPAIR PROTEIN"/>
    <property type="match status" value="1"/>
</dbReference>
<gene>
    <name evidence="1" type="ORF">UFOPK3119_00708</name>
</gene>
<protein>
    <submittedName>
        <fullName evidence="1">Unannotated protein</fullName>
    </submittedName>
</protein>
<dbReference type="CDD" id="cd06561">
    <property type="entry name" value="AlkD_like"/>
    <property type="match status" value="1"/>
</dbReference>
<sequence>MSAKRVIEELESKASSVKASELQRFFKTGPGDYAEGDIFIGVMVPQTRAIASVYKDLDLIEIAKLTKSDFHEVRLCGLIILTNQYKKTKDIKVKKRLFDFYIKEVKAGKVNNWDLVDVSAPTIGEYLLHLDDPISLLEKLAKSRSLWQRRVSMIFTFAFLCAGELEPTYKLAEILLEDSHDLMHKAVGWMLREMGKRDPALLRAFLEEHCSVMPRTALRYSIEKLPERERKKWLLTK</sequence>